<accession>A0A081NCC3</accession>
<name>A0A081NCC3_9GAMM</name>
<dbReference type="EMBL" id="JOKG01000001">
    <property type="protein sequence ID" value="KEQ16096.1"/>
    <property type="molecule type" value="Genomic_DNA"/>
</dbReference>
<dbReference type="AlphaFoldDB" id="A0A081NCC3"/>
<proteinExistence type="predicted"/>
<gene>
    <name evidence="1" type="ORF">GZ77_06450</name>
</gene>
<comment type="caution">
    <text evidence="1">The sequence shown here is derived from an EMBL/GenBank/DDBJ whole genome shotgun (WGS) entry which is preliminary data.</text>
</comment>
<protein>
    <submittedName>
        <fullName evidence="1">Uncharacterized protein</fullName>
    </submittedName>
</protein>
<sequence>MNVQSLDTLVRELYDTVLLESSKVLRNAKRFSIQVLKEEDNPSYEQIADDLLFICELLDALINHDRIKDDEYTENHWTLSRAKDYARFVQDVAKAIQAGDETRIKALTTQADRWSFL</sequence>
<evidence type="ECO:0000313" key="2">
    <source>
        <dbReference type="Proteomes" id="UP000028006"/>
    </source>
</evidence>
<dbReference type="RefSeq" id="WP_034873345.1">
    <property type="nucleotide sequence ID" value="NZ_JOKG01000001.1"/>
</dbReference>
<reference evidence="1 2" key="1">
    <citation type="submission" date="2014-06" db="EMBL/GenBank/DDBJ databases">
        <title>Whole Genome Sequences of Three Symbiotic Endozoicomonas Bacteria.</title>
        <authorList>
            <person name="Neave M.J."/>
            <person name="Apprill A."/>
            <person name="Voolstra C.R."/>
        </authorList>
    </citation>
    <scope>NUCLEOTIDE SEQUENCE [LARGE SCALE GENOMIC DNA]</scope>
    <source>
        <strain evidence="1 2">LMG 24815</strain>
    </source>
</reference>
<keyword evidence="2" id="KW-1185">Reference proteome</keyword>
<evidence type="ECO:0000313" key="1">
    <source>
        <dbReference type="EMBL" id="KEQ16096.1"/>
    </source>
</evidence>
<organism evidence="1 2">
    <name type="scientific">Endozoicomonas montiporae</name>
    <dbReference type="NCBI Taxonomy" id="1027273"/>
    <lineage>
        <taxon>Bacteria</taxon>
        <taxon>Pseudomonadati</taxon>
        <taxon>Pseudomonadota</taxon>
        <taxon>Gammaproteobacteria</taxon>
        <taxon>Oceanospirillales</taxon>
        <taxon>Endozoicomonadaceae</taxon>
        <taxon>Endozoicomonas</taxon>
    </lineage>
</organism>
<dbReference type="Proteomes" id="UP000028006">
    <property type="component" value="Unassembled WGS sequence"/>
</dbReference>